<organism evidence="2 3">
    <name type="scientific">Petrolisthes manimaculis</name>
    <dbReference type="NCBI Taxonomy" id="1843537"/>
    <lineage>
        <taxon>Eukaryota</taxon>
        <taxon>Metazoa</taxon>
        <taxon>Ecdysozoa</taxon>
        <taxon>Arthropoda</taxon>
        <taxon>Crustacea</taxon>
        <taxon>Multicrustacea</taxon>
        <taxon>Malacostraca</taxon>
        <taxon>Eumalacostraca</taxon>
        <taxon>Eucarida</taxon>
        <taxon>Decapoda</taxon>
        <taxon>Pleocyemata</taxon>
        <taxon>Anomura</taxon>
        <taxon>Galatheoidea</taxon>
        <taxon>Porcellanidae</taxon>
        <taxon>Petrolisthes</taxon>
    </lineage>
</organism>
<sequence length="80" mass="8166">MAAVAGPNKSKILLTPLMVSCFGLGGTQSSWSSSSSSSSSSGVLACSSSSKSSFVNSSLCDSRSSCHNILIHFFKANLLS</sequence>
<dbReference type="Proteomes" id="UP001292094">
    <property type="component" value="Unassembled WGS sequence"/>
</dbReference>
<feature type="compositionally biased region" description="Low complexity" evidence="1">
    <location>
        <begin position="29"/>
        <end position="52"/>
    </location>
</feature>
<accession>A0AAE1TSG9</accession>
<evidence type="ECO:0000256" key="1">
    <source>
        <dbReference type="SAM" id="MobiDB-lite"/>
    </source>
</evidence>
<dbReference type="AlphaFoldDB" id="A0AAE1TSG9"/>
<evidence type="ECO:0000313" key="3">
    <source>
        <dbReference type="Proteomes" id="UP001292094"/>
    </source>
</evidence>
<reference evidence="2" key="1">
    <citation type="submission" date="2023-11" db="EMBL/GenBank/DDBJ databases">
        <title>Genome assemblies of two species of porcelain crab, Petrolisthes cinctipes and Petrolisthes manimaculis (Anomura: Porcellanidae).</title>
        <authorList>
            <person name="Angst P."/>
        </authorList>
    </citation>
    <scope>NUCLEOTIDE SEQUENCE</scope>
    <source>
        <strain evidence="2">PB745_02</strain>
        <tissue evidence="2">Gill</tissue>
    </source>
</reference>
<proteinExistence type="predicted"/>
<feature type="region of interest" description="Disordered" evidence="1">
    <location>
        <begin position="27"/>
        <end position="52"/>
    </location>
</feature>
<name>A0AAE1TSG9_9EUCA</name>
<dbReference type="EMBL" id="JAWZYT010003929">
    <property type="protein sequence ID" value="KAK4296087.1"/>
    <property type="molecule type" value="Genomic_DNA"/>
</dbReference>
<gene>
    <name evidence="2" type="ORF">Pmani_031395</name>
</gene>
<protein>
    <submittedName>
        <fullName evidence="2">Uncharacterized protein</fullName>
    </submittedName>
</protein>
<evidence type="ECO:0000313" key="2">
    <source>
        <dbReference type="EMBL" id="KAK4296087.1"/>
    </source>
</evidence>
<keyword evidence="3" id="KW-1185">Reference proteome</keyword>
<comment type="caution">
    <text evidence="2">The sequence shown here is derived from an EMBL/GenBank/DDBJ whole genome shotgun (WGS) entry which is preliminary data.</text>
</comment>